<organism evidence="1 2">
    <name type="scientific">[Eubacterium] hominis</name>
    <dbReference type="NCBI Taxonomy" id="2764325"/>
    <lineage>
        <taxon>Bacteria</taxon>
        <taxon>Bacillati</taxon>
        <taxon>Bacillota</taxon>
        <taxon>Erysipelotrichia</taxon>
        <taxon>Erysipelotrichales</taxon>
        <taxon>Erysipelotrichaceae</taxon>
        <taxon>Amedibacillus</taxon>
    </lineage>
</organism>
<evidence type="ECO:0000313" key="1">
    <source>
        <dbReference type="EMBL" id="QNM12870.1"/>
    </source>
</evidence>
<keyword evidence="2" id="KW-1185">Reference proteome</keyword>
<gene>
    <name evidence="1" type="ORF">H9Q80_02650</name>
</gene>
<evidence type="ECO:0000313" key="2">
    <source>
        <dbReference type="Proteomes" id="UP000515856"/>
    </source>
</evidence>
<dbReference type="AlphaFoldDB" id="A0A7G9GPY8"/>
<accession>A0A7G9GPY8</accession>
<sequence length="45" mass="5303">MKKKLMEKIAKQSYKKAIKSAMKVSQHGIYQLKEPNALKEKLKER</sequence>
<dbReference type="EMBL" id="CP060636">
    <property type="protein sequence ID" value="QNM12870.1"/>
    <property type="molecule type" value="Genomic_DNA"/>
</dbReference>
<evidence type="ECO:0008006" key="3">
    <source>
        <dbReference type="Google" id="ProtNLM"/>
    </source>
</evidence>
<name>A0A7G9GPY8_9FIRM</name>
<protein>
    <recommendedName>
        <fullName evidence="3">Cyclic lactone autoinducer peptide</fullName>
    </recommendedName>
</protein>
<dbReference type="RefSeq" id="WP_158552251.1">
    <property type="nucleotide sequence ID" value="NZ_CP060636.1"/>
</dbReference>
<dbReference type="Proteomes" id="UP000515856">
    <property type="component" value="Chromosome"/>
</dbReference>
<proteinExistence type="predicted"/>
<dbReference type="KEGG" id="ehn:H9Q80_02650"/>
<reference evidence="1 2" key="1">
    <citation type="submission" date="2020-08" db="EMBL/GenBank/DDBJ databases">
        <authorList>
            <person name="Liu C."/>
            <person name="Sun Q."/>
        </authorList>
    </citation>
    <scope>NUCLEOTIDE SEQUENCE [LARGE SCALE GENOMIC DNA]</scope>
    <source>
        <strain evidence="1 2">NSJ-61</strain>
    </source>
</reference>